<accession>A0A838CY05</accession>
<gene>
    <name evidence="2" type="ORF">H0266_18280</name>
</gene>
<keyword evidence="1" id="KW-1133">Transmembrane helix</keyword>
<name>A0A838CY05_9BACI</name>
<evidence type="ECO:0000256" key="1">
    <source>
        <dbReference type="SAM" id="Phobius"/>
    </source>
</evidence>
<feature type="transmembrane region" description="Helical" evidence="1">
    <location>
        <begin position="263"/>
        <end position="284"/>
    </location>
</feature>
<dbReference type="RefSeq" id="WP_181473891.1">
    <property type="nucleotide sequence ID" value="NZ_JACEFG010000005.1"/>
</dbReference>
<feature type="transmembrane region" description="Helical" evidence="1">
    <location>
        <begin position="76"/>
        <end position="96"/>
    </location>
</feature>
<evidence type="ECO:0000313" key="3">
    <source>
        <dbReference type="Proteomes" id="UP000571017"/>
    </source>
</evidence>
<protein>
    <recommendedName>
        <fullName evidence="4">Flp pilus assembly protein TadB</fullName>
    </recommendedName>
</protein>
<dbReference type="AlphaFoldDB" id="A0A838CY05"/>
<keyword evidence="1" id="KW-0472">Membrane</keyword>
<sequence>MSISLTLSIIGKVIYVAIFAYAAYLSYSYLSSNEERQLFRTRFKKQYQQRQEQVKKRLSYGSLDQRLKSVGIRMSAIKYQSIRFITIALLTGYYVLRPLVVPELEFQLLSVVLIGFLLVMTEPMLDFSFIRIAISFIDAKKRRKKTIEMFTLYSLIKVELTSDSSMAQTNVYNFLRDTQSLFDDINSTITRFLAQWKSNPELAKNVFYEDVGGDDAKILGEILYQVDSIPKEEGLKVIDSESEVFSHQFFEREVESNIKKSKLFYLFGTITVFMWLAWIVFFVFNMTEGYLM</sequence>
<comment type="caution">
    <text evidence="2">The sequence shown here is derived from an EMBL/GenBank/DDBJ whole genome shotgun (WGS) entry which is preliminary data.</text>
</comment>
<dbReference type="Proteomes" id="UP000571017">
    <property type="component" value="Unassembled WGS sequence"/>
</dbReference>
<organism evidence="2 3">
    <name type="scientific">Halobacillus locisalis</name>
    <dbReference type="NCBI Taxonomy" id="220753"/>
    <lineage>
        <taxon>Bacteria</taxon>
        <taxon>Bacillati</taxon>
        <taxon>Bacillota</taxon>
        <taxon>Bacilli</taxon>
        <taxon>Bacillales</taxon>
        <taxon>Bacillaceae</taxon>
        <taxon>Halobacillus</taxon>
    </lineage>
</organism>
<evidence type="ECO:0000313" key="2">
    <source>
        <dbReference type="EMBL" id="MBA2176830.1"/>
    </source>
</evidence>
<keyword evidence="3" id="KW-1185">Reference proteome</keyword>
<keyword evidence="1" id="KW-0812">Transmembrane</keyword>
<evidence type="ECO:0008006" key="4">
    <source>
        <dbReference type="Google" id="ProtNLM"/>
    </source>
</evidence>
<feature type="transmembrane region" description="Helical" evidence="1">
    <location>
        <begin position="6"/>
        <end position="30"/>
    </location>
</feature>
<feature type="transmembrane region" description="Helical" evidence="1">
    <location>
        <begin position="108"/>
        <end position="134"/>
    </location>
</feature>
<reference evidence="2 3" key="1">
    <citation type="journal article" date="2004" name="Extremophiles">
        <title>Halobacillus locisalis sp. nov., a halophilic bacterium isolated from a marine solar saltern of the Yellow Sea in Korea.</title>
        <authorList>
            <person name="Yoon J.H."/>
            <person name="Kang K.H."/>
            <person name="Oh T.K."/>
            <person name="Park Y.H."/>
        </authorList>
    </citation>
    <scope>NUCLEOTIDE SEQUENCE [LARGE SCALE GENOMIC DNA]</scope>
    <source>
        <strain evidence="2 3">KCTC 3788</strain>
    </source>
</reference>
<dbReference type="EMBL" id="JACEFG010000005">
    <property type="protein sequence ID" value="MBA2176830.1"/>
    <property type="molecule type" value="Genomic_DNA"/>
</dbReference>
<proteinExistence type="predicted"/>